<dbReference type="InterPro" id="IPR000938">
    <property type="entry name" value="CAP-Gly_domain"/>
</dbReference>
<name>A0AAD1VPY7_PELCU</name>
<evidence type="ECO:0000256" key="2">
    <source>
        <dbReference type="SAM" id="MobiDB-lite"/>
    </source>
</evidence>
<evidence type="ECO:0000259" key="3">
    <source>
        <dbReference type="PROSITE" id="PS50245"/>
    </source>
</evidence>
<accession>A0AAD1VPY7</accession>
<dbReference type="Pfam" id="PF01302">
    <property type="entry name" value="CAP_GLY"/>
    <property type="match status" value="1"/>
</dbReference>
<feature type="region of interest" description="Disordered" evidence="2">
    <location>
        <begin position="1"/>
        <end position="28"/>
    </location>
</feature>
<feature type="coiled-coil region" evidence="1">
    <location>
        <begin position="277"/>
        <end position="318"/>
    </location>
</feature>
<sequence length="721" mass="82243">MENTPGLSRTNENPDVTQRKSGFTDSNWLHNSGYDQSINSDRTWYPEITNLEYHLGDLHGIYEIPREENKVNSLTYYKYRIGGSVESIFSQTSGQNSEWPMLRPSKSQNALSFTHQGCADKSESKCPDIVDDVVGDELILPYQNQNITDCRSKHLATHPSLYFTPFHTTLAAERKSNPKFIAENISKDKETQDCESQTVLQPVQRVGQGPNAIEKATSSSSFTRMKEKSLTVLKSASAQPKKIHFMHSSEELDSSNLQAIEPNTSQDISVSLLKSILTEKEVKINDLSKELKRVETENLQLLEEKDLLLSEIETLRREFEVMTFDKERKKEDVLNLFDPNSPAVLQQQIVSFKNQISDLQEANESVVLELAKADEEISQQKKDMAKLKDEYNQKLEDSQEEIKLLTEKLSHMPSRFIERKNYEEDLHKEISHLRGECRRLRIHSHQLSEQNHHLQEELRDVKRQYECLIKSKTCSSTAEDEVEKDRLKNESFTKCFYSSNWNPEEDSLYRNDAFKVDGNFSKCKTAVGSLNIKGSWERNHEERFKSSPSPLSMASENTDVLITAFNEDSPEKPSQSVNTCSFLEELGSDNIYASPSKDSDLWNSLHQSPKSGPVRAFSSTAIRNPRPYLSILPRRPFAPKSIADLRVGHLVKFSRPGGKISKGTIQYKGHLCGREDVYLGVELEGSEVGKHDGIFQGARYFLCKPNKGVFVSFNKIIMAWE</sequence>
<dbReference type="Gene3D" id="2.30.30.190">
    <property type="entry name" value="CAP Gly-rich-like domain"/>
    <property type="match status" value="1"/>
</dbReference>
<dbReference type="SMART" id="SM01052">
    <property type="entry name" value="CAP_GLY"/>
    <property type="match status" value="1"/>
</dbReference>
<feature type="coiled-coil region" evidence="1">
    <location>
        <begin position="356"/>
        <end position="408"/>
    </location>
</feature>
<dbReference type="PROSITE" id="PS50245">
    <property type="entry name" value="CAP_GLY_2"/>
    <property type="match status" value="1"/>
</dbReference>
<reference evidence="4" key="1">
    <citation type="submission" date="2022-03" db="EMBL/GenBank/DDBJ databases">
        <authorList>
            <person name="Alioto T."/>
            <person name="Alioto T."/>
            <person name="Gomez Garrido J."/>
        </authorList>
    </citation>
    <scope>NUCLEOTIDE SEQUENCE</scope>
</reference>
<dbReference type="EMBL" id="OW240912">
    <property type="protein sequence ID" value="CAH2223160.1"/>
    <property type="molecule type" value="Genomic_DNA"/>
</dbReference>
<protein>
    <recommendedName>
        <fullName evidence="3">CAP-Gly domain-containing protein</fullName>
    </recommendedName>
</protein>
<dbReference type="InterPro" id="IPR036859">
    <property type="entry name" value="CAP-Gly_dom_sf"/>
</dbReference>
<feature type="coiled-coil region" evidence="1">
    <location>
        <begin position="444"/>
        <end position="471"/>
    </location>
</feature>
<feature type="domain" description="CAP-Gly" evidence="3">
    <location>
        <begin position="669"/>
        <end position="712"/>
    </location>
</feature>
<evidence type="ECO:0000256" key="1">
    <source>
        <dbReference type="SAM" id="Coils"/>
    </source>
</evidence>
<dbReference type="SUPFAM" id="SSF74924">
    <property type="entry name" value="Cap-Gly domain"/>
    <property type="match status" value="1"/>
</dbReference>
<gene>
    <name evidence="4" type="ORF">PECUL_23A006441</name>
</gene>
<keyword evidence="5" id="KW-1185">Reference proteome</keyword>
<dbReference type="Proteomes" id="UP001295444">
    <property type="component" value="Chromosome 01"/>
</dbReference>
<dbReference type="AlphaFoldDB" id="A0AAD1VPY7"/>
<keyword evidence="1" id="KW-0175">Coiled coil</keyword>
<evidence type="ECO:0000313" key="5">
    <source>
        <dbReference type="Proteomes" id="UP001295444"/>
    </source>
</evidence>
<organism evidence="4 5">
    <name type="scientific">Pelobates cultripes</name>
    <name type="common">Western spadefoot toad</name>
    <dbReference type="NCBI Taxonomy" id="61616"/>
    <lineage>
        <taxon>Eukaryota</taxon>
        <taxon>Metazoa</taxon>
        <taxon>Chordata</taxon>
        <taxon>Craniata</taxon>
        <taxon>Vertebrata</taxon>
        <taxon>Euteleostomi</taxon>
        <taxon>Amphibia</taxon>
        <taxon>Batrachia</taxon>
        <taxon>Anura</taxon>
        <taxon>Pelobatoidea</taxon>
        <taxon>Pelobatidae</taxon>
        <taxon>Pelobates</taxon>
    </lineage>
</organism>
<evidence type="ECO:0000313" key="4">
    <source>
        <dbReference type="EMBL" id="CAH2223160.1"/>
    </source>
</evidence>
<proteinExistence type="predicted"/>